<reference evidence="1" key="2">
    <citation type="submission" date="2020-11" db="EMBL/GenBank/DDBJ databases">
        <authorList>
            <person name="McCartney M.A."/>
            <person name="Auch B."/>
            <person name="Kono T."/>
            <person name="Mallez S."/>
            <person name="Becker A."/>
            <person name="Gohl D.M."/>
            <person name="Silverstein K.A.T."/>
            <person name="Koren S."/>
            <person name="Bechman K.B."/>
            <person name="Herman A."/>
            <person name="Abrahante J.E."/>
            <person name="Garbe J."/>
        </authorList>
    </citation>
    <scope>NUCLEOTIDE SEQUENCE</scope>
    <source>
        <strain evidence="1">Duluth1</strain>
        <tissue evidence="1">Whole animal</tissue>
    </source>
</reference>
<organism evidence="1 2">
    <name type="scientific">Dreissena polymorpha</name>
    <name type="common">Zebra mussel</name>
    <name type="synonym">Mytilus polymorpha</name>
    <dbReference type="NCBI Taxonomy" id="45954"/>
    <lineage>
        <taxon>Eukaryota</taxon>
        <taxon>Metazoa</taxon>
        <taxon>Spiralia</taxon>
        <taxon>Lophotrochozoa</taxon>
        <taxon>Mollusca</taxon>
        <taxon>Bivalvia</taxon>
        <taxon>Autobranchia</taxon>
        <taxon>Heteroconchia</taxon>
        <taxon>Euheterodonta</taxon>
        <taxon>Imparidentia</taxon>
        <taxon>Neoheterodontei</taxon>
        <taxon>Myida</taxon>
        <taxon>Dreissenoidea</taxon>
        <taxon>Dreissenidae</taxon>
        <taxon>Dreissena</taxon>
    </lineage>
</organism>
<evidence type="ECO:0000313" key="2">
    <source>
        <dbReference type="Proteomes" id="UP000828390"/>
    </source>
</evidence>
<sequence>MQEVEEEGRGPGANAAATEQRAYLQHLFASEARSLPWKDVLYNVEHALELWNYVCLQVFNKLG</sequence>
<dbReference type="EMBL" id="JAIWYP010000006">
    <property type="protein sequence ID" value="KAH3812627.1"/>
    <property type="molecule type" value="Genomic_DNA"/>
</dbReference>
<comment type="caution">
    <text evidence="1">The sequence shown here is derived from an EMBL/GenBank/DDBJ whole genome shotgun (WGS) entry which is preliminary data.</text>
</comment>
<accession>A0A9D4GEQ0</accession>
<evidence type="ECO:0000313" key="1">
    <source>
        <dbReference type="EMBL" id="KAH3812627.1"/>
    </source>
</evidence>
<dbReference type="Proteomes" id="UP000828390">
    <property type="component" value="Unassembled WGS sequence"/>
</dbReference>
<name>A0A9D4GEQ0_DREPO</name>
<reference evidence="1" key="1">
    <citation type="journal article" date="2019" name="bioRxiv">
        <title>The Genome of the Zebra Mussel, Dreissena polymorpha: A Resource for Invasive Species Research.</title>
        <authorList>
            <person name="McCartney M.A."/>
            <person name="Auch B."/>
            <person name="Kono T."/>
            <person name="Mallez S."/>
            <person name="Zhang Y."/>
            <person name="Obille A."/>
            <person name="Becker A."/>
            <person name="Abrahante J.E."/>
            <person name="Garbe J."/>
            <person name="Badalamenti J.P."/>
            <person name="Herman A."/>
            <person name="Mangelson H."/>
            <person name="Liachko I."/>
            <person name="Sullivan S."/>
            <person name="Sone E.D."/>
            <person name="Koren S."/>
            <person name="Silverstein K.A.T."/>
            <person name="Beckman K.B."/>
            <person name="Gohl D.M."/>
        </authorList>
    </citation>
    <scope>NUCLEOTIDE SEQUENCE</scope>
    <source>
        <strain evidence="1">Duluth1</strain>
        <tissue evidence="1">Whole animal</tissue>
    </source>
</reference>
<dbReference type="AlphaFoldDB" id="A0A9D4GEQ0"/>
<gene>
    <name evidence="1" type="ORF">DPMN_141063</name>
</gene>
<proteinExistence type="predicted"/>
<keyword evidence="2" id="KW-1185">Reference proteome</keyword>
<protein>
    <submittedName>
        <fullName evidence="1">Uncharacterized protein</fullName>
    </submittedName>
</protein>